<evidence type="ECO:0000313" key="3">
    <source>
        <dbReference type="Proteomes" id="UP000567179"/>
    </source>
</evidence>
<reference evidence="2 3" key="1">
    <citation type="journal article" date="2020" name="ISME J.">
        <title>Uncovering the hidden diversity of litter-decomposition mechanisms in mushroom-forming fungi.</title>
        <authorList>
            <person name="Floudas D."/>
            <person name="Bentzer J."/>
            <person name="Ahren D."/>
            <person name="Johansson T."/>
            <person name="Persson P."/>
            <person name="Tunlid A."/>
        </authorList>
    </citation>
    <scope>NUCLEOTIDE SEQUENCE [LARGE SCALE GENOMIC DNA]</scope>
    <source>
        <strain evidence="2 3">CBS 101986</strain>
    </source>
</reference>
<proteinExistence type="predicted"/>
<gene>
    <name evidence="2" type="ORF">D9619_005154</name>
</gene>
<evidence type="ECO:0000313" key="2">
    <source>
        <dbReference type="EMBL" id="KAF5327514.1"/>
    </source>
</evidence>
<sequence>MFSVKAVMSLLAVSVLGAMAETHTVRLVNNCGFGTPTLVKGSSVLSTGAEVTSSGPLINAIAYLQTGGCGTFNGAGCTVVETTLRNPTSTGNGSFTEISLISP</sequence>
<feature type="chain" id="PRO_5034619656" evidence="1">
    <location>
        <begin position="21"/>
        <end position="103"/>
    </location>
</feature>
<protein>
    <submittedName>
        <fullName evidence="2">Uncharacterized protein</fullName>
    </submittedName>
</protein>
<dbReference type="Proteomes" id="UP000567179">
    <property type="component" value="Unassembled WGS sequence"/>
</dbReference>
<comment type="caution">
    <text evidence="2">The sequence shown here is derived from an EMBL/GenBank/DDBJ whole genome shotgun (WGS) entry which is preliminary data.</text>
</comment>
<dbReference type="AlphaFoldDB" id="A0A8H5BQ73"/>
<dbReference type="EMBL" id="JAACJJ010000014">
    <property type="protein sequence ID" value="KAF5327514.1"/>
    <property type="molecule type" value="Genomic_DNA"/>
</dbReference>
<evidence type="ECO:0000256" key="1">
    <source>
        <dbReference type="SAM" id="SignalP"/>
    </source>
</evidence>
<feature type="signal peptide" evidence="1">
    <location>
        <begin position="1"/>
        <end position="20"/>
    </location>
</feature>
<name>A0A8H5BQ73_9AGAR</name>
<keyword evidence="1" id="KW-0732">Signal</keyword>
<keyword evidence="3" id="KW-1185">Reference proteome</keyword>
<organism evidence="2 3">
    <name type="scientific">Psilocybe cf. subviscida</name>
    <dbReference type="NCBI Taxonomy" id="2480587"/>
    <lineage>
        <taxon>Eukaryota</taxon>
        <taxon>Fungi</taxon>
        <taxon>Dikarya</taxon>
        <taxon>Basidiomycota</taxon>
        <taxon>Agaricomycotina</taxon>
        <taxon>Agaricomycetes</taxon>
        <taxon>Agaricomycetidae</taxon>
        <taxon>Agaricales</taxon>
        <taxon>Agaricineae</taxon>
        <taxon>Strophariaceae</taxon>
        <taxon>Psilocybe</taxon>
    </lineage>
</organism>
<dbReference type="OrthoDB" id="3342934at2759"/>
<accession>A0A8H5BQ73</accession>